<dbReference type="EMBL" id="BMYU01000002">
    <property type="protein sequence ID" value="GGX34525.1"/>
    <property type="molecule type" value="Genomic_DNA"/>
</dbReference>
<evidence type="ECO:0000256" key="3">
    <source>
        <dbReference type="ARBA" id="ARBA00022679"/>
    </source>
</evidence>
<feature type="domain" description="Glycosyltransferase 2-like" evidence="4">
    <location>
        <begin position="21"/>
        <end position="176"/>
    </location>
</feature>
<evidence type="ECO:0000313" key="6">
    <source>
        <dbReference type="Proteomes" id="UP000653343"/>
    </source>
</evidence>
<dbReference type="InterPro" id="IPR029044">
    <property type="entry name" value="Nucleotide-diphossugar_trans"/>
</dbReference>
<dbReference type="SUPFAM" id="SSF53448">
    <property type="entry name" value="Nucleotide-diphospho-sugar transferases"/>
    <property type="match status" value="1"/>
</dbReference>
<dbReference type="PANTHER" id="PTHR43685:SF5">
    <property type="entry name" value="GLYCOSYLTRANSFERASE EPSE-RELATED"/>
    <property type="match status" value="1"/>
</dbReference>
<dbReference type="Pfam" id="PF00535">
    <property type="entry name" value="Glycos_transf_2"/>
    <property type="match status" value="1"/>
</dbReference>
<reference evidence="6" key="1">
    <citation type="journal article" date="2019" name="Int. J. Syst. Evol. Microbiol.">
        <title>The Global Catalogue of Microorganisms (GCM) 10K type strain sequencing project: providing services to taxonomists for standard genome sequencing and annotation.</title>
        <authorList>
            <consortium name="The Broad Institute Genomics Platform"/>
            <consortium name="The Broad Institute Genome Sequencing Center for Infectious Disease"/>
            <person name="Wu L."/>
            <person name="Ma J."/>
        </authorList>
    </citation>
    <scope>NUCLEOTIDE SEQUENCE [LARGE SCALE GENOMIC DNA]</scope>
    <source>
        <strain evidence="6">KCTC 23917</strain>
    </source>
</reference>
<gene>
    <name evidence="5" type="primary">lsgF</name>
    <name evidence="5" type="ORF">GCM10010946_09680</name>
</gene>
<keyword evidence="3" id="KW-0808">Transferase</keyword>
<dbReference type="Gene3D" id="3.90.550.10">
    <property type="entry name" value="Spore Coat Polysaccharide Biosynthesis Protein SpsA, Chain A"/>
    <property type="match status" value="1"/>
</dbReference>
<organism evidence="5 6">
    <name type="scientific">Undibacterium squillarum</name>
    <dbReference type="NCBI Taxonomy" id="1131567"/>
    <lineage>
        <taxon>Bacteria</taxon>
        <taxon>Pseudomonadati</taxon>
        <taxon>Pseudomonadota</taxon>
        <taxon>Betaproteobacteria</taxon>
        <taxon>Burkholderiales</taxon>
        <taxon>Oxalobacteraceae</taxon>
        <taxon>Undibacterium</taxon>
    </lineage>
</organism>
<evidence type="ECO:0000259" key="4">
    <source>
        <dbReference type="Pfam" id="PF00535"/>
    </source>
</evidence>
<sequence>MKMTQEKNISSLQLTCLISLYHRDNPTHFKEALESIGNQTIPANEVVVVQDGPVGEQLTTILNEAKTKLPLKLVQINQNVGRGEALRIALPQCTHELVAIMDGDDISKPYRFEKQIEEFKRDSNLLIIGGCIEEFNLTPGDLKQRRNVPLTNEEIRNKVRRRNPFNQMTVMFRKSAALEAGGYRHSIGFEDYDLWLRLLKLNGNAKNLEDILVDARVGNGMLDRRRGFSYIKSEIQFFFRAFKEKSIKFNDLAASITLRLAFRLLPQKILKYLYIKILRK</sequence>
<comment type="caution">
    <text evidence="5">The sequence shown here is derived from an EMBL/GenBank/DDBJ whole genome shotgun (WGS) entry which is preliminary data.</text>
</comment>
<protein>
    <submittedName>
        <fullName evidence="5">Amylovoran biosynthesis protein AmsE</fullName>
    </submittedName>
</protein>
<keyword evidence="2" id="KW-0328">Glycosyltransferase</keyword>
<dbReference type="InterPro" id="IPR001173">
    <property type="entry name" value="Glyco_trans_2-like"/>
</dbReference>
<keyword evidence="6" id="KW-1185">Reference proteome</keyword>
<accession>A0ABQ2XV07</accession>
<dbReference type="Proteomes" id="UP000653343">
    <property type="component" value="Unassembled WGS sequence"/>
</dbReference>
<dbReference type="InterPro" id="IPR050834">
    <property type="entry name" value="Glycosyltransf_2"/>
</dbReference>
<proteinExistence type="inferred from homology"/>
<evidence type="ECO:0000256" key="1">
    <source>
        <dbReference type="ARBA" id="ARBA00006739"/>
    </source>
</evidence>
<comment type="similarity">
    <text evidence="1">Belongs to the glycosyltransferase 2 family.</text>
</comment>
<evidence type="ECO:0000256" key="2">
    <source>
        <dbReference type="ARBA" id="ARBA00022676"/>
    </source>
</evidence>
<name>A0ABQ2XV07_9BURK</name>
<evidence type="ECO:0000313" key="5">
    <source>
        <dbReference type="EMBL" id="GGX34525.1"/>
    </source>
</evidence>
<dbReference type="PANTHER" id="PTHR43685">
    <property type="entry name" value="GLYCOSYLTRANSFERASE"/>
    <property type="match status" value="1"/>
</dbReference>